<dbReference type="Proteomes" id="UP000001396">
    <property type="component" value="Unassembled WGS sequence"/>
</dbReference>
<feature type="signal peptide" evidence="1">
    <location>
        <begin position="1"/>
        <end position="16"/>
    </location>
</feature>
<sequence length="548" mass="60712">MFFNLFLFFFPQVCVPDTFIFSSKVDFTFMIFTDERFTVFAVCIIGFTGRISTLTVSGWTGQRIGRWVGVAVGFVETTSSHSNGNIVTLFGRVVARVVRAGVVVVATVRDTGSAAVWNRCELTPTGVATAAVECTLVEILTVLWLVDTLVTGTIAYRHRTSLFRTVFSGVAATFDLLELAVRTLVVVVAKVWLENTLVVETHRRSARRTTIVLFNFTIVDVVTTSFDTSEFTCVSLTVAVVNSADVVVLASRLLEDTLVVLASGSGASRTEIAIVDRLTAVGNRCILTLVGDVNTVVECTDIVVATIDLVVEADVRLAYSERARRTVVAIVVTRALQVEQLVDVATQYRYVHTRTVGATEVPRTNTVVTTLEVLPTAVLIVVVGTRLASILRAVAVVTAIARTVGIFMTTYYQRNILTRFRCIISVCGTTKYKEWYQNKETIVSSQNEIVKNTACGQTISGVTRWIYLKKSTPTQTQIKSTKYLFMFKGVAVLSTNHEDSIIFFSRLNFFLCLLCMSKPNKTGYQFKLYALLQFVWDSCYPYIHVSTY</sequence>
<comment type="caution">
    <text evidence="2">The sequence shown here is derived from an EMBL/GenBank/DDBJ whole genome shotgun (WGS) entry which is preliminary data.</text>
</comment>
<evidence type="ECO:0000313" key="3">
    <source>
        <dbReference type="Proteomes" id="UP000001396"/>
    </source>
</evidence>
<feature type="chain" id="PRO_5003042799" evidence="1">
    <location>
        <begin position="17"/>
        <end position="548"/>
    </location>
</feature>
<name>D3BVR1_HETP5</name>
<keyword evidence="1" id="KW-0732">Signal</keyword>
<proteinExistence type="predicted"/>
<gene>
    <name evidence="2" type="ORF">PPL_00063</name>
</gene>
<evidence type="ECO:0000313" key="2">
    <source>
        <dbReference type="EMBL" id="EFA74564.1"/>
    </source>
</evidence>
<dbReference type="AlphaFoldDB" id="D3BVR1"/>
<organism evidence="2 3">
    <name type="scientific">Heterostelium pallidum (strain ATCC 26659 / Pp 5 / PN500)</name>
    <name type="common">Cellular slime mold</name>
    <name type="synonym">Polysphondylium pallidum</name>
    <dbReference type="NCBI Taxonomy" id="670386"/>
    <lineage>
        <taxon>Eukaryota</taxon>
        <taxon>Amoebozoa</taxon>
        <taxon>Evosea</taxon>
        <taxon>Eumycetozoa</taxon>
        <taxon>Dictyostelia</taxon>
        <taxon>Acytosteliales</taxon>
        <taxon>Acytosteliaceae</taxon>
        <taxon>Heterostelium</taxon>
    </lineage>
</organism>
<dbReference type="RefSeq" id="XP_020426698.1">
    <property type="nucleotide sequence ID" value="XM_020571109.1"/>
</dbReference>
<evidence type="ECO:0000256" key="1">
    <source>
        <dbReference type="SAM" id="SignalP"/>
    </source>
</evidence>
<accession>D3BVR1</accession>
<dbReference type="InParanoid" id="D3BVR1"/>
<keyword evidence="3" id="KW-1185">Reference proteome</keyword>
<protein>
    <submittedName>
        <fullName evidence="2">Uncharacterized protein</fullName>
    </submittedName>
</protein>
<reference evidence="2 3" key="1">
    <citation type="journal article" date="2011" name="Genome Res.">
        <title>Phylogeny-wide analysis of social amoeba genomes highlights ancient origins for complex intercellular communication.</title>
        <authorList>
            <person name="Heidel A.J."/>
            <person name="Lawal H.M."/>
            <person name="Felder M."/>
            <person name="Schilde C."/>
            <person name="Helps N.R."/>
            <person name="Tunggal B."/>
            <person name="Rivero F."/>
            <person name="John U."/>
            <person name="Schleicher M."/>
            <person name="Eichinger L."/>
            <person name="Platzer M."/>
            <person name="Noegel A.A."/>
            <person name="Schaap P."/>
            <person name="Gloeckner G."/>
        </authorList>
    </citation>
    <scope>NUCLEOTIDE SEQUENCE [LARGE SCALE GENOMIC DNA]</scope>
    <source>
        <strain evidence="3">ATCC 26659 / Pp 5 / PN500</strain>
    </source>
</reference>
<dbReference type="EMBL" id="ADBJ01000063">
    <property type="protein sequence ID" value="EFA74564.1"/>
    <property type="molecule type" value="Genomic_DNA"/>
</dbReference>
<dbReference type="GeneID" id="31355597"/>